<proteinExistence type="predicted"/>
<dbReference type="Gene3D" id="3.40.190.150">
    <property type="entry name" value="Bordetella uptake gene, domain 1"/>
    <property type="match status" value="1"/>
</dbReference>
<reference evidence="1 2" key="1">
    <citation type="submission" date="2015-09" db="EMBL/GenBank/DDBJ databases">
        <title>Draft Genome Sequence of the Strain BR 3267 (Bradyrhizobium yuanmingense) recommended as inoculant for cowpea in Brazil.</title>
        <authorList>
            <person name="Simoes-Araujo J.L."/>
            <person name="Zilli J.E."/>
        </authorList>
    </citation>
    <scope>NUCLEOTIDE SEQUENCE [LARGE SCALE GENOMIC DNA]</scope>
    <source>
        <strain evidence="1 2">BR3267</strain>
    </source>
</reference>
<name>A0A0R3CQ91_9BRAD</name>
<dbReference type="EMBL" id="LJYF01000009">
    <property type="protein sequence ID" value="KRP99952.1"/>
    <property type="molecule type" value="Genomic_DNA"/>
</dbReference>
<gene>
    <name evidence="1" type="ORF">AOQ72_12445</name>
</gene>
<dbReference type="OrthoDB" id="8970543at2"/>
<protein>
    <submittedName>
        <fullName evidence="1">Uncharacterized protein</fullName>
    </submittedName>
</protein>
<dbReference type="InterPro" id="IPR042100">
    <property type="entry name" value="Bug_dom1"/>
</dbReference>
<comment type="caution">
    <text evidence="1">The sequence shown here is derived from an EMBL/GenBank/DDBJ whole genome shotgun (WGS) entry which is preliminary data.</text>
</comment>
<dbReference type="AlphaFoldDB" id="A0A0R3CQ91"/>
<evidence type="ECO:0000313" key="1">
    <source>
        <dbReference type="EMBL" id="KRP99952.1"/>
    </source>
</evidence>
<accession>A0A0R3CQ91</accession>
<organism evidence="1 2">
    <name type="scientific">Bradyrhizobium yuanmingense</name>
    <dbReference type="NCBI Taxonomy" id="108015"/>
    <lineage>
        <taxon>Bacteria</taxon>
        <taxon>Pseudomonadati</taxon>
        <taxon>Pseudomonadota</taxon>
        <taxon>Alphaproteobacteria</taxon>
        <taxon>Hyphomicrobiales</taxon>
        <taxon>Nitrobacteraceae</taxon>
        <taxon>Bradyrhizobium</taxon>
    </lineage>
</organism>
<dbReference type="Gene3D" id="3.40.190.10">
    <property type="entry name" value="Periplasmic binding protein-like II"/>
    <property type="match status" value="1"/>
</dbReference>
<sequence>MADCELLRSEARRRSPQFPDVPTLDELGLTGFEADFGVYAPAGTAAEIICAPHAEINRRPR</sequence>
<evidence type="ECO:0000313" key="2">
    <source>
        <dbReference type="Proteomes" id="UP000051380"/>
    </source>
</evidence>
<dbReference type="Proteomes" id="UP000051380">
    <property type="component" value="Unassembled WGS sequence"/>
</dbReference>